<dbReference type="AlphaFoldDB" id="A0AAI9XZZ9"/>
<evidence type="ECO:0000313" key="1">
    <source>
        <dbReference type="EMBL" id="KAK1467149.1"/>
    </source>
</evidence>
<sequence>MKATETAMTDKPQCRAAQIPTVVATAMCKRAHHRVMRDVPSGSRRFGNIICKEVANFFPHWAAASEPQKNMLTLCKASVRIQDTLETGECSRVGRLELYPRTAQPIGREWEFPHSASSWGKVWWDRWLPTAEAWRPPSAQAHKVELSTWRFSRLSSIYGFSLRPASALPNPVGWRRLVQHGLRSSLGHGTVKMSVIPARVDATTGENED</sequence>
<gene>
    <name evidence="1" type="ORF">CMEL01_11142</name>
</gene>
<keyword evidence="2" id="KW-1185">Reference proteome</keyword>
<protein>
    <submittedName>
        <fullName evidence="1">Uncharacterized protein</fullName>
    </submittedName>
</protein>
<dbReference type="Proteomes" id="UP001239795">
    <property type="component" value="Unassembled WGS sequence"/>
</dbReference>
<reference evidence="1 2" key="1">
    <citation type="submission" date="2016-10" db="EMBL/GenBank/DDBJ databases">
        <title>The genome sequence of Colletotrichum fioriniae PJ7.</title>
        <authorList>
            <person name="Baroncelli R."/>
        </authorList>
    </citation>
    <scope>NUCLEOTIDE SEQUENCE [LARGE SCALE GENOMIC DNA]</scope>
    <source>
        <strain evidence="1">Col 31</strain>
    </source>
</reference>
<dbReference type="EMBL" id="MLGG01000002">
    <property type="protein sequence ID" value="KAK1467149.1"/>
    <property type="molecule type" value="Genomic_DNA"/>
</dbReference>
<comment type="caution">
    <text evidence="1">The sequence shown here is derived from an EMBL/GenBank/DDBJ whole genome shotgun (WGS) entry which is preliminary data.</text>
</comment>
<name>A0AAI9XZZ9_9PEZI</name>
<organism evidence="1 2">
    <name type="scientific">Colletotrichum melonis</name>
    <dbReference type="NCBI Taxonomy" id="1209925"/>
    <lineage>
        <taxon>Eukaryota</taxon>
        <taxon>Fungi</taxon>
        <taxon>Dikarya</taxon>
        <taxon>Ascomycota</taxon>
        <taxon>Pezizomycotina</taxon>
        <taxon>Sordariomycetes</taxon>
        <taxon>Hypocreomycetidae</taxon>
        <taxon>Glomerellales</taxon>
        <taxon>Glomerellaceae</taxon>
        <taxon>Colletotrichum</taxon>
        <taxon>Colletotrichum acutatum species complex</taxon>
    </lineage>
</organism>
<evidence type="ECO:0000313" key="2">
    <source>
        <dbReference type="Proteomes" id="UP001239795"/>
    </source>
</evidence>
<proteinExistence type="predicted"/>
<accession>A0AAI9XZZ9</accession>